<reference evidence="2" key="1">
    <citation type="journal article" date="2019" name="Int. J. Syst. Evol. Microbiol.">
        <title>The Global Catalogue of Microorganisms (GCM) 10K type strain sequencing project: providing services to taxonomists for standard genome sequencing and annotation.</title>
        <authorList>
            <consortium name="The Broad Institute Genomics Platform"/>
            <consortium name="The Broad Institute Genome Sequencing Center for Infectious Disease"/>
            <person name="Wu L."/>
            <person name="Ma J."/>
        </authorList>
    </citation>
    <scope>NUCLEOTIDE SEQUENCE [LARGE SCALE GENOMIC DNA]</scope>
    <source>
        <strain evidence="2">JCM 17214</strain>
    </source>
</reference>
<keyword evidence="2" id="KW-1185">Reference proteome</keyword>
<gene>
    <name evidence="1" type="ORF">GCM10022406_39470</name>
</gene>
<protein>
    <submittedName>
        <fullName evidence="1">Uncharacterized protein</fullName>
    </submittedName>
</protein>
<organism evidence="1 2">
    <name type="scientific">Hymenobacter algoricola</name>
    <dbReference type="NCBI Taxonomy" id="486267"/>
    <lineage>
        <taxon>Bacteria</taxon>
        <taxon>Pseudomonadati</taxon>
        <taxon>Bacteroidota</taxon>
        <taxon>Cytophagia</taxon>
        <taxon>Cytophagales</taxon>
        <taxon>Hymenobacteraceae</taxon>
        <taxon>Hymenobacter</taxon>
    </lineage>
</organism>
<accession>A0ABP7NTY7</accession>
<sequence length="205" mass="24106">MALKILDFPVQPYVRKYLNVHLGHEQYLLSTADRFGKILFHMLRRQVKGKLHHAGSRADCTEVLQLDMRNFPVYQYGLTELTDYTIFQFNDFVDETMKEELYTWVRNFLSRKTSIRDIILDFMAGYDFREEEVKYETLRKAVQRNVKTKELRKRRPNSVVNLSQKLAGLSQKTAELSQEPAGLSRYASLLAMRQELMKIPVVPHS</sequence>
<proteinExistence type="predicted"/>
<dbReference type="RefSeq" id="WP_345117690.1">
    <property type="nucleotide sequence ID" value="NZ_BAABDH010000112.1"/>
</dbReference>
<dbReference type="Proteomes" id="UP001499909">
    <property type="component" value="Unassembled WGS sequence"/>
</dbReference>
<evidence type="ECO:0000313" key="1">
    <source>
        <dbReference type="EMBL" id="GAA3953889.1"/>
    </source>
</evidence>
<name>A0ABP7NTY7_9BACT</name>
<evidence type="ECO:0000313" key="2">
    <source>
        <dbReference type="Proteomes" id="UP001499909"/>
    </source>
</evidence>
<dbReference type="EMBL" id="BAABDH010000112">
    <property type="protein sequence ID" value="GAA3953889.1"/>
    <property type="molecule type" value="Genomic_DNA"/>
</dbReference>
<comment type="caution">
    <text evidence="1">The sequence shown here is derived from an EMBL/GenBank/DDBJ whole genome shotgun (WGS) entry which is preliminary data.</text>
</comment>